<comment type="pathway">
    <text evidence="1">Cofactor biosynthesis; tetrahydrofolate biosynthesis; 2-amino-4-hydroxy-6-hydroxymethyl-7,8-dihydropteridine diphosphate from 7,8-dihydroneopterin triphosphate: step 4/4.</text>
</comment>
<dbReference type="InterPro" id="IPR035907">
    <property type="entry name" value="Hppk_sf"/>
</dbReference>
<evidence type="ECO:0000256" key="6">
    <source>
        <dbReference type="ARBA" id="ARBA00022741"/>
    </source>
</evidence>
<feature type="region of interest" description="Disordered" evidence="13">
    <location>
        <begin position="1"/>
        <end position="21"/>
    </location>
</feature>
<evidence type="ECO:0000313" key="15">
    <source>
        <dbReference type="EMBL" id="BAQ70974.1"/>
    </source>
</evidence>
<keyword evidence="5" id="KW-0808">Transferase</keyword>
<evidence type="ECO:0000256" key="11">
    <source>
        <dbReference type="ARBA" id="ARBA00029766"/>
    </source>
</evidence>
<dbReference type="SUPFAM" id="SSF55083">
    <property type="entry name" value="6-hydroxymethyl-7,8-dihydropterin pyrophosphokinase, HPPK"/>
    <property type="match status" value="1"/>
</dbReference>
<dbReference type="InterPro" id="IPR000550">
    <property type="entry name" value="Hppk"/>
</dbReference>
<dbReference type="AlphaFoldDB" id="A0A0D6B8A4"/>
<sequence length="212" mass="22584">MPQPEKSTPPRPKGLLALGGNVGSGAGAPEATLAAGLVALDSESVRVTKISKLYHTPSMPEGSGPEFVNAVVEIATDLPANALLARLHEIEARFGRERRVRWAPRTLDLDLLDLDGAVLPDAATQARWMGLAPEAQAREIPDRTILPHPRIQDRGFVLVPLAEIAPDWRHPVSGRTAQEMLAALPAAEIARISPFAGPWAGVSALVKSYPSP</sequence>
<dbReference type="PROSITE" id="PS00794">
    <property type="entry name" value="HPPK"/>
    <property type="match status" value="1"/>
</dbReference>
<evidence type="ECO:0000256" key="12">
    <source>
        <dbReference type="ARBA" id="ARBA00033413"/>
    </source>
</evidence>
<evidence type="ECO:0000256" key="13">
    <source>
        <dbReference type="SAM" id="MobiDB-lite"/>
    </source>
</evidence>
<dbReference type="UniPathway" id="UPA00077">
    <property type="reaction ID" value="UER00155"/>
</dbReference>
<accession>A0A0D6B8A4</accession>
<dbReference type="eggNOG" id="COG0801">
    <property type="taxonomic scope" value="Bacteria"/>
</dbReference>
<keyword evidence="6" id="KW-0547">Nucleotide-binding</keyword>
<evidence type="ECO:0000259" key="14">
    <source>
        <dbReference type="PROSITE" id="PS00794"/>
    </source>
</evidence>
<dbReference type="EMBL" id="AP014800">
    <property type="protein sequence ID" value="BAQ70974.1"/>
    <property type="molecule type" value="Genomic_DNA"/>
</dbReference>
<dbReference type="GO" id="GO:0003848">
    <property type="term" value="F:2-amino-4-hydroxy-6-hydroxymethyldihydropteridine diphosphokinase activity"/>
    <property type="evidence" value="ECO:0007669"/>
    <property type="project" value="UniProtKB-EC"/>
</dbReference>
<dbReference type="CDD" id="cd00483">
    <property type="entry name" value="HPPK"/>
    <property type="match status" value="1"/>
</dbReference>
<feature type="domain" description="7,8-dihydro-6-hydroxymethylpterin-pyrophosphokinase" evidence="14">
    <location>
        <begin position="101"/>
        <end position="112"/>
    </location>
</feature>
<evidence type="ECO:0000256" key="8">
    <source>
        <dbReference type="ARBA" id="ARBA00022840"/>
    </source>
</evidence>
<organism evidence="15 16">
    <name type="scientific">Rhodovulum sulfidophilum</name>
    <name type="common">Rhodobacter sulfidophilus</name>
    <dbReference type="NCBI Taxonomy" id="35806"/>
    <lineage>
        <taxon>Bacteria</taxon>
        <taxon>Pseudomonadati</taxon>
        <taxon>Pseudomonadota</taxon>
        <taxon>Alphaproteobacteria</taxon>
        <taxon>Rhodobacterales</taxon>
        <taxon>Paracoccaceae</taxon>
        <taxon>Rhodovulum</taxon>
    </lineage>
</organism>
<dbReference type="Pfam" id="PF01288">
    <property type="entry name" value="HPPK"/>
    <property type="match status" value="1"/>
</dbReference>
<feature type="compositionally biased region" description="Pro residues" evidence="13">
    <location>
        <begin position="1"/>
        <end position="12"/>
    </location>
</feature>
<keyword evidence="9" id="KW-0289">Folate biosynthesis</keyword>
<evidence type="ECO:0000256" key="2">
    <source>
        <dbReference type="ARBA" id="ARBA00005810"/>
    </source>
</evidence>
<dbReference type="GO" id="GO:0046656">
    <property type="term" value="P:folic acid biosynthetic process"/>
    <property type="evidence" value="ECO:0007669"/>
    <property type="project" value="UniProtKB-KW"/>
</dbReference>
<keyword evidence="8" id="KW-0067">ATP-binding</keyword>
<gene>
    <name evidence="15" type="ORF">NHU_03850</name>
</gene>
<reference evidence="15 16" key="1">
    <citation type="submission" date="2015-02" db="EMBL/GenBank/DDBJ databases">
        <title>Genome sequene of Rhodovulum sulfidophilum DSM 2351.</title>
        <authorList>
            <person name="Nagao N."/>
        </authorList>
    </citation>
    <scope>NUCLEOTIDE SEQUENCE [LARGE SCALE GENOMIC DNA]</scope>
    <source>
        <strain evidence="15 16">DSM 2351</strain>
    </source>
</reference>
<evidence type="ECO:0000256" key="5">
    <source>
        <dbReference type="ARBA" id="ARBA00022679"/>
    </source>
</evidence>
<dbReference type="NCBIfam" id="TIGR01498">
    <property type="entry name" value="folK"/>
    <property type="match status" value="1"/>
</dbReference>
<name>A0A0D6B8A4_RHOSU</name>
<dbReference type="KEGG" id="rsu:NHU_03850"/>
<dbReference type="PATRIC" id="fig|35806.4.peg.3947"/>
<evidence type="ECO:0000256" key="1">
    <source>
        <dbReference type="ARBA" id="ARBA00005051"/>
    </source>
</evidence>
<evidence type="ECO:0000313" key="16">
    <source>
        <dbReference type="Proteomes" id="UP000064912"/>
    </source>
</evidence>
<dbReference type="GO" id="GO:0016301">
    <property type="term" value="F:kinase activity"/>
    <property type="evidence" value="ECO:0007669"/>
    <property type="project" value="UniProtKB-KW"/>
</dbReference>
<evidence type="ECO:0000256" key="7">
    <source>
        <dbReference type="ARBA" id="ARBA00022777"/>
    </source>
</evidence>
<dbReference type="GO" id="GO:0005524">
    <property type="term" value="F:ATP binding"/>
    <property type="evidence" value="ECO:0007669"/>
    <property type="project" value="UniProtKB-KW"/>
</dbReference>
<dbReference type="PANTHER" id="PTHR43071">
    <property type="entry name" value="2-AMINO-4-HYDROXY-6-HYDROXYMETHYLDIHYDROPTERIDINE PYROPHOSPHOKINASE"/>
    <property type="match status" value="1"/>
</dbReference>
<proteinExistence type="inferred from homology"/>
<evidence type="ECO:0000256" key="3">
    <source>
        <dbReference type="ARBA" id="ARBA00013253"/>
    </source>
</evidence>
<comment type="function">
    <text evidence="10">Catalyzes the transfer of pyrophosphate from adenosine triphosphate (ATP) to 6-hydroxymethyl-7,8-dihydropterin, an enzymatic step in folate biosynthesis pathway.</text>
</comment>
<dbReference type="Gene3D" id="3.30.70.560">
    <property type="entry name" value="7,8-Dihydro-6-hydroxymethylpterin-pyrophosphokinase HPPK"/>
    <property type="match status" value="1"/>
</dbReference>
<protein>
    <recommendedName>
        <fullName evidence="4">2-amino-4-hydroxy-6-hydroxymethyldihydropteridine pyrophosphokinase</fullName>
        <ecNumber evidence="3">2.7.6.3</ecNumber>
    </recommendedName>
    <alternativeName>
        <fullName evidence="11">6-hydroxymethyl-7,8-dihydropterin pyrophosphokinase</fullName>
    </alternativeName>
    <alternativeName>
        <fullName evidence="12">7,8-dihydro-6-hydroxymethylpterin-pyrophosphokinase</fullName>
    </alternativeName>
</protein>
<dbReference type="Proteomes" id="UP000064912">
    <property type="component" value="Chromosome"/>
</dbReference>
<dbReference type="GO" id="GO:0046654">
    <property type="term" value="P:tetrahydrofolate biosynthetic process"/>
    <property type="evidence" value="ECO:0007669"/>
    <property type="project" value="UniProtKB-UniPathway"/>
</dbReference>
<dbReference type="PANTHER" id="PTHR43071:SF1">
    <property type="entry name" value="2-AMINO-4-HYDROXY-6-HYDROXYMETHYLDIHYDROPTERIDINE PYROPHOSPHOKINASE"/>
    <property type="match status" value="1"/>
</dbReference>
<evidence type="ECO:0000256" key="9">
    <source>
        <dbReference type="ARBA" id="ARBA00022909"/>
    </source>
</evidence>
<comment type="similarity">
    <text evidence="2">Belongs to the HPPK family.</text>
</comment>
<dbReference type="EC" id="2.7.6.3" evidence="3"/>
<evidence type="ECO:0000256" key="4">
    <source>
        <dbReference type="ARBA" id="ARBA00016218"/>
    </source>
</evidence>
<evidence type="ECO:0000256" key="10">
    <source>
        <dbReference type="ARBA" id="ARBA00029409"/>
    </source>
</evidence>
<keyword evidence="7 15" id="KW-0418">Kinase</keyword>